<feature type="signal peptide" evidence="2">
    <location>
        <begin position="1"/>
        <end position="22"/>
    </location>
</feature>
<evidence type="ECO:0000256" key="1">
    <source>
        <dbReference type="SAM" id="MobiDB-lite"/>
    </source>
</evidence>
<feature type="compositionally biased region" description="Low complexity" evidence="1">
    <location>
        <begin position="58"/>
        <end position="68"/>
    </location>
</feature>
<organism evidence="3 4">
    <name type="scientific">Ureibacillus yapensis</name>
    <dbReference type="NCBI Taxonomy" id="2304605"/>
    <lineage>
        <taxon>Bacteria</taxon>
        <taxon>Bacillati</taxon>
        <taxon>Bacillota</taxon>
        <taxon>Bacilli</taxon>
        <taxon>Bacillales</taxon>
        <taxon>Caryophanaceae</taxon>
        <taxon>Ureibacillus</taxon>
    </lineage>
</organism>
<dbReference type="RefSeq" id="WP_118876274.1">
    <property type="nucleotide sequence ID" value="NZ_QWEI01000004.1"/>
</dbReference>
<accession>A0A396S7U3</accession>
<dbReference type="Proteomes" id="UP000265692">
    <property type="component" value="Unassembled WGS sequence"/>
</dbReference>
<feature type="compositionally biased region" description="Acidic residues" evidence="1">
    <location>
        <begin position="77"/>
        <end position="105"/>
    </location>
</feature>
<dbReference type="PROSITE" id="PS51257">
    <property type="entry name" value="PROKAR_LIPOPROTEIN"/>
    <property type="match status" value="1"/>
</dbReference>
<keyword evidence="4" id="KW-1185">Reference proteome</keyword>
<proteinExistence type="predicted"/>
<keyword evidence="2" id="KW-0732">Signal</keyword>
<dbReference type="AlphaFoldDB" id="A0A396S7U3"/>
<protein>
    <recommendedName>
        <fullName evidence="5">DNA primase</fullName>
    </recommendedName>
</protein>
<evidence type="ECO:0008006" key="5">
    <source>
        <dbReference type="Google" id="ProtNLM"/>
    </source>
</evidence>
<evidence type="ECO:0000313" key="4">
    <source>
        <dbReference type="Proteomes" id="UP000265692"/>
    </source>
</evidence>
<feature type="region of interest" description="Disordered" evidence="1">
    <location>
        <begin position="24"/>
        <end position="105"/>
    </location>
</feature>
<reference evidence="3 4" key="1">
    <citation type="submission" date="2018-08" db="EMBL/GenBank/DDBJ databases">
        <title>Lysinibacillus sp. YLB-03 draft genome sequence.</title>
        <authorList>
            <person name="Yu L."/>
        </authorList>
    </citation>
    <scope>NUCLEOTIDE SEQUENCE [LARGE SCALE GENOMIC DNA]</scope>
    <source>
        <strain evidence="3 4">YLB-03</strain>
    </source>
</reference>
<evidence type="ECO:0000313" key="3">
    <source>
        <dbReference type="EMBL" id="RHW36750.1"/>
    </source>
</evidence>
<gene>
    <name evidence="3" type="ORF">D1B33_10180</name>
</gene>
<comment type="caution">
    <text evidence="3">The sequence shown here is derived from an EMBL/GenBank/DDBJ whole genome shotgun (WGS) entry which is preliminary data.</text>
</comment>
<sequence length="105" mass="11314">MKKLMKSVVPVSALLLMLAGCAEDEEDVNVDVQEEEPATTDGEDDVNIIEEDGEGESNTETNTETNTELAPSTDSEGSTEDEAEDSVETPDDSTETTPETETEQQ</sequence>
<feature type="chain" id="PRO_5039186799" description="DNA primase" evidence="2">
    <location>
        <begin position="23"/>
        <end position="105"/>
    </location>
</feature>
<feature type="compositionally biased region" description="Acidic residues" evidence="1">
    <location>
        <begin position="24"/>
        <end position="57"/>
    </location>
</feature>
<dbReference type="EMBL" id="QWEI01000004">
    <property type="protein sequence ID" value="RHW36750.1"/>
    <property type="molecule type" value="Genomic_DNA"/>
</dbReference>
<evidence type="ECO:0000256" key="2">
    <source>
        <dbReference type="SAM" id="SignalP"/>
    </source>
</evidence>
<name>A0A396S7U3_9BACL</name>